<dbReference type="InterPro" id="IPR052816">
    <property type="entry name" value="Peroxisomal_Membrane_PEX28-32"/>
</dbReference>
<dbReference type="Pfam" id="PF06398">
    <property type="entry name" value="Pex24p"/>
    <property type="match status" value="1"/>
</dbReference>
<dbReference type="InterPro" id="IPR010482">
    <property type="entry name" value="TECPR1-like_DysF"/>
</dbReference>
<keyword evidence="10" id="KW-1185">Reference proteome</keyword>
<evidence type="ECO:0000259" key="8">
    <source>
        <dbReference type="Pfam" id="PF06398"/>
    </source>
</evidence>
<evidence type="ECO:0000256" key="3">
    <source>
        <dbReference type="ARBA" id="ARBA00022989"/>
    </source>
</evidence>
<protein>
    <submittedName>
        <fullName evidence="9">Peroxisomal membrane protein PEX28</fullName>
    </submittedName>
</protein>
<evidence type="ECO:0000313" key="9">
    <source>
        <dbReference type="EMBL" id="ONH68322.1"/>
    </source>
</evidence>
<dbReference type="GO" id="GO:0007031">
    <property type="term" value="P:peroxisome organization"/>
    <property type="evidence" value="ECO:0007669"/>
    <property type="project" value="TreeGrafter"/>
</dbReference>
<keyword evidence="4 7" id="KW-0472">Membrane</keyword>
<dbReference type="PANTHER" id="PTHR28304">
    <property type="entry name" value="PEROXISOMAL MEMBRANE PROTEIN PEX29"/>
    <property type="match status" value="1"/>
</dbReference>
<comment type="caution">
    <text evidence="9">The sequence shown here is derived from an EMBL/GenBank/DDBJ whole genome shotgun (WGS) entry which is preliminary data.</text>
</comment>
<proteinExistence type="predicted"/>
<reference evidence="10" key="1">
    <citation type="journal article" date="2017" name="Genome Announc.">
        <title>Genome sequences of Cyberlindnera fabianii 65, Pichia kudriavzevii 129, and Saccharomyces cerevisiae 131 isolated from fermented masau fruits in Zimbabwe.</title>
        <authorList>
            <person name="van Rijswijck I.M.H."/>
            <person name="Derks M.F.L."/>
            <person name="Abee T."/>
            <person name="de Ridder D."/>
            <person name="Smid E.J."/>
        </authorList>
    </citation>
    <scope>NUCLEOTIDE SEQUENCE [LARGE SCALE GENOMIC DNA]</scope>
    <source>
        <strain evidence="10">65</strain>
    </source>
</reference>
<gene>
    <name evidence="9" type="ORF">BON22_1790</name>
</gene>
<accession>A0A1V2L8T8</accession>
<dbReference type="AlphaFoldDB" id="A0A1V2L8T8"/>
<dbReference type="PANTHER" id="PTHR28304:SF1">
    <property type="entry name" value="PEROXISOMAL MEMBRANE PROTEIN PEX28"/>
    <property type="match status" value="1"/>
</dbReference>
<evidence type="ECO:0000256" key="4">
    <source>
        <dbReference type="ARBA" id="ARBA00023136"/>
    </source>
</evidence>
<feature type="domain" description="TECPR1-like DysF" evidence="8">
    <location>
        <begin position="155"/>
        <end position="522"/>
    </location>
</feature>
<name>A0A1V2L8T8_CYBFA</name>
<feature type="region of interest" description="Disordered" evidence="6">
    <location>
        <begin position="59"/>
        <end position="109"/>
    </location>
</feature>
<evidence type="ECO:0000313" key="10">
    <source>
        <dbReference type="Proteomes" id="UP000189513"/>
    </source>
</evidence>
<feature type="transmembrane region" description="Helical" evidence="7">
    <location>
        <begin position="209"/>
        <end position="229"/>
    </location>
</feature>
<evidence type="ECO:0000256" key="1">
    <source>
        <dbReference type="ARBA" id="ARBA00004585"/>
    </source>
</evidence>
<dbReference type="OMA" id="WRLIFIQ"/>
<dbReference type="GO" id="GO:0005778">
    <property type="term" value="C:peroxisomal membrane"/>
    <property type="evidence" value="ECO:0007669"/>
    <property type="project" value="UniProtKB-SubCell"/>
</dbReference>
<evidence type="ECO:0000256" key="5">
    <source>
        <dbReference type="ARBA" id="ARBA00023140"/>
    </source>
</evidence>
<evidence type="ECO:0000256" key="7">
    <source>
        <dbReference type="SAM" id="Phobius"/>
    </source>
</evidence>
<keyword evidence="5" id="KW-0576">Peroxisome</keyword>
<keyword evidence="2 7" id="KW-0812">Transmembrane</keyword>
<feature type="compositionally biased region" description="Basic and acidic residues" evidence="6">
    <location>
        <begin position="87"/>
        <end position="109"/>
    </location>
</feature>
<feature type="transmembrane region" description="Helical" evidence="7">
    <location>
        <begin position="339"/>
        <end position="356"/>
    </location>
</feature>
<keyword evidence="3 7" id="KW-1133">Transmembrane helix</keyword>
<dbReference type="STRING" id="36022.A0A1V2L8T8"/>
<sequence length="538" mass="62528">MPKLFQKAVVNGLTQLYGVTANYSDNDGRNTASDASKRRLAAAAAASVLGASIDKLGGSSPGLIREGGGGGANYSDNTSDGDPEMDPFWKDEDWEGSSRSEQENRDKRRLEKHQNHFVDLFFEKMLEHALPQGIPDREVLEGRITDPLRKKTDKLSVTTLVKNLRKLTAKLGGVFQTQYFFLKIFHWSQPSLTLSSLMLYTLTVLHPNIIFIFPLLFLLYGIMVPGYIYRHPIHRPKLHKTREKGDSLLAKVTRIEDDDKALEEFIEQARYEDDMIEHRVPELDDKVSTSYIVVQKNMEFFVNMRDVQNITTKLLKIWDDGEKFWYGTAGFKDERTSTSLFFSVFMAVIILVIMGPYIPWKFLLIVNGWFLMIAIHPKVRPQLMELKERLKPQKQELDKIVKESERKDIIIDETPDIREVEVFEIWRKSFTTNEWEFYLFSNQIFDHNNSYRKSQTPPPGVQTISEVACPKTWRFDDESWNIDYDCSEWCQNRGIRVGGETTIDANNEFLEDEQFKRRRLYRNVIRYSKPARKPAHLL</sequence>
<dbReference type="Proteomes" id="UP000189513">
    <property type="component" value="Unassembled WGS sequence"/>
</dbReference>
<dbReference type="EMBL" id="MPUK01000003">
    <property type="protein sequence ID" value="ONH68322.1"/>
    <property type="molecule type" value="Genomic_DNA"/>
</dbReference>
<evidence type="ECO:0000256" key="2">
    <source>
        <dbReference type="ARBA" id="ARBA00022692"/>
    </source>
</evidence>
<evidence type="ECO:0000256" key="6">
    <source>
        <dbReference type="SAM" id="MobiDB-lite"/>
    </source>
</evidence>
<organism evidence="9 10">
    <name type="scientific">Cyberlindnera fabianii</name>
    <name type="common">Yeast</name>
    <name type="synonym">Hansenula fabianii</name>
    <dbReference type="NCBI Taxonomy" id="36022"/>
    <lineage>
        <taxon>Eukaryota</taxon>
        <taxon>Fungi</taxon>
        <taxon>Dikarya</taxon>
        <taxon>Ascomycota</taxon>
        <taxon>Saccharomycotina</taxon>
        <taxon>Saccharomycetes</taxon>
        <taxon>Phaffomycetales</taxon>
        <taxon>Phaffomycetaceae</taxon>
        <taxon>Cyberlindnera</taxon>
    </lineage>
</organism>
<dbReference type="VEuPathDB" id="FungiDB:BON22_1790"/>
<comment type="subcellular location">
    <subcellularLocation>
        <location evidence="1">Peroxisome membrane</location>
        <topology evidence="1">Multi-pass membrane protein</topology>
    </subcellularLocation>
</comment>